<evidence type="ECO:0000256" key="3">
    <source>
        <dbReference type="PROSITE-ProRule" id="PRU00221"/>
    </source>
</evidence>
<dbReference type="GO" id="GO:1990234">
    <property type="term" value="C:transferase complex"/>
    <property type="evidence" value="ECO:0007669"/>
    <property type="project" value="UniProtKB-ARBA"/>
</dbReference>
<dbReference type="PROSITE" id="PS50082">
    <property type="entry name" value="WD_REPEATS_2"/>
    <property type="match status" value="6"/>
</dbReference>
<keyword evidence="2" id="KW-0677">Repeat</keyword>
<feature type="repeat" description="WD" evidence="3">
    <location>
        <begin position="263"/>
        <end position="304"/>
    </location>
</feature>
<evidence type="ECO:0000256" key="4">
    <source>
        <dbReference type="SAM" id="Coils"/>
    </source>
</evidence>
<sequence>MLMLQIEESNLKDSKTLPVKKCYNKDWISFSVKSSTLKNFQCLLCKQIANNAMELICNEHKDYKESVIGEQCLLKYLNENNNKCPIGDHNNCNYIKGQTARNCINELRVICPRQFKNEIKKPIECKFKRFGCNDILCNFNIEKHLQSGMDKHFNLLLNYIEKQDIQFRQLIEKNKEYQVCLLYIYIYIYYLYTHLYHILYKKDELNQLRSENDQLKLNQLRFKNDQLKFQDEKKKDDKITENQIKHDEINQNKLNCMKSLKTLNGHNGTIYSIDSLNNDKYICSGSSDNTIRVWDIETSKQIQMFHKHLGSVICVKYSPYHSHNNNGDVICSSSYDNTIRFWDIKNNQQLQILNENKNENYIYDITFSPFNNGRYLCSGSNNYNVHLWDIEKSKSLHVFNGHRDIAWCIDFSPLQSNINICNIGTIGGNGYTICSGSRDKTIRLWDIETTKQSMLFEGHQDCIMSIKHGSHELKDMILSGSMDKTIRLWDIRYNKQIQLFNGHLKSIWSVKYLPNNNNIICSGSIDNTIRFWDVRSNKNQLHVIKGDDKKDNGIICFKFLSSKNNNHDMSYSCLGTRWREERMNTNNVNFFYCLITLTVDIFIKKSMFLIQTITA</sequence>
<feature type="repeat" description="WD" evidence="3">
    <location>
        <begin position="305"/>
        <end position="352"/>
    </location>
</feature>
<dbReference type="InterPro" id="IPR020472">
    <property type="entry name" value="WD40_PAC1"/>
</dbReference>
<dbReference type="PROSITE" id="PS50231">
    <property type="entry name" value="RICIN_B_LECTIN"/>
    <property type="match status" value="1"/>
</dbReference>
<reference evidence="5 6" key="1">
    <citation type="journal article" date="2013" name="Curr. Biol.">
        <title>The Genome of the Foraminiferan Reticulomyxa filosa.</title>
        <authorList>
            <person name="Glockner G."/>
            <person name="Hulsmann N."/>
            <person name="Schleicher M."/>
            <person name="Noegel A.A."/>
            <person name="Eichinger L."/>
            <person name="Gallinger C."/>
            <person name="Pawlowski J."/>
            <person name="Sierra R."/>
            <person name="Euteneuer U."/>
            <person name="Pillet L."/>
            <person name="Moustafa A."/>
            <person name="Platzer M."/>
            <person name="Groth M."/>
            <person name="Szafranski K."/>
            <person name="Schliwa M."/>
        </authorList>
    </citation>
    <scope>NUCLEOTIDE SEQUENCE [LARGE SCALE GENOMIC DNA]</scope>
</reference>
<dbReference type="SMART" id="SM00320">
    <property type="entry name" value="WD40"/>
    <property type="match status" value="6"/>
</dbReference>
<dbReference type="Proteomes" id="UP000023152">
    <property type="component" value="Unassembled WGS sequence"/>
</dbReference>
<name>X6NGX2_RETFI</name>
<gene>
    <name evidence="5" type="ORF">RFI_11902</name>
</gene>
<accession>X6NGX2</accession>
<dbReference type="PANTHER" id="PTHR22847">
    <property type="entry name" value="WD40 REPEAT PROTEIN"/>
    <property type="match status" value="1"/>
</dbReference>
<evidence type="ECO:0000313" key="5">
    <source>
        <dbReference type="EMBL" id="ETO25236.1"/>
    </source>
</evidence>
<dbReference type="InterPro" id="IPR019775">
    <property type="entry name" value="WD40_repeat_CS"/>
</dbReference>
<dbReference type="EMBL" id="ASPP01008674">
    <property type="protein sequence ID" value="ETO25236.1"/>
    <property type="molecule type" value="Genomic_DNA"/>
</dbReference>
<evidence type="ECO:0000256" key="2">
    <source>
        <dbReference type="ARBA" id="ARBA00022737"/>
    </source>
</evidence>
<dbReference type="SUPFAM" id="SSF50978">
    <property type="entry name" value="WD40 repeat-like"/>
    <property type="match status" value="1"/>
</dbReference>
<organism evidence="5 6">
    <name type="scientific">Reticulomyxa filosa</name>
    <dbReference type="NCBI Taxonomy" id="46433"/>
    <lineage>
        <taxon>Eukaryota</taxon>
        <taxon>Sar</taxon>
        <taxon>Rhizaria</taxon>
        <taxon>Retaria</taxon>
        <taxon>Foraminifera</taxon>
        <taxon>Monothalamids</taxon>
        <taxon>Reticulomyxidae</taxon>
        <taxon>Reticulomyxa</taxon>
    </lineage>
</organism>
<feature type="repeat" description="WD" evidence="3">
    <location>
        <begin position="500"/>
        <end position="542"/>
    </location>
</feature>
<dbReference type="PROSITE" id="PS00678">
    <property type="entry name" value="WD_REPEATS_1"/>
    <property type="match status" value="6"/>
</dbReference>
<feature type="coiled-coil region" evidence="4">
    <location>
        <begin position="198"/>
        <end position="225"/>
    </location>
</feature>
<dbReference type="CDD" id="cd00200">
    <property type="entry name" value="WD40"/>
    <property type="match status" value="1"/>
</dbReference>
<feature type="repeat" description="WD" evidence="3">
    <location>
        <begin position="456"/>
        <end position="499"/>
    </location>
</feature>
<dbReference type="InterPro" id="IPR036322">
    <property type="entry name" value="WD40_repeat_dom_sf"/>
</dbReference>
<feature type="repeat" description="WD" evidence="3">
    <location>
        <begin position="355"/>
        <end position="398"/>
    </location>
</feature>
<comment type="caution">
    <text evidence="5">The sequence shown here is derived from an EMBL/GenBank/DDBJ whole genome shotgun (WGS) entry which is preliminary data.</text>
</comment>
<evidence type="ECO:0000313" key="6">
    <source>
        <dbReference type="Proteomes" id="UP000023152"/>
    </source>
</evidence>
<dbReference type="PRINTS" id="PR00320">
    <property type="entry name" value="GPROTEINBRPT"/>
</dbReference>
<dbReference type="PANTHER" id="PTHR22847:SF637">
    <property type="entry name" value="WD REPEAT DOMAIN 5B"/>
    <property type="match status" value="1"/>
</dbReference>
<evidence type="ECO:0000256" key="1">
    <source>
        <dbReference type="ARBA" id="ARBA00022574"/>
    </source>
</evidence>
<feature type="repeat" description="WD" evidence="3">
    <location>
        <begin position="429"/>
        <end position="455"/>
    </location>
</feature>
<dbReference type="Pfam" id="PF00400">
    <property type="entry name" value="WD40"/>
    <property type="match status" value="6"/>
</dbReference>
<keyword evidence="6" id="KW-1185">Reference proteome</keyword>
<protein>
    <submittedName>
        <fullName evidence="5">WD-40 repeat protein</fullName>
    </submittedName>
</protein>
<keyword evidence="4" id="KW-0175">Coiled coil</keyword>
<dbReference type="AlphaFoldDB" id="X6NGX2"/>
<dbReference type="Gene3D" id="2.130.10.10">
    <property type="entry name" value="YVTN repeat-like/Quinoprotein amine dehydrogenase"/>
    <property type="match status" value="2"/>
</dbReference>
<dbReference type="InterPro" id="IPR015943">
    <property type="entry name" value="WD40/YVTN_repeat-like_dom_sf"/>
</dbReference>
<keyword evidence="1 3" id="KW-0853">WD repeat</keyword>
<dbReference type="InterPro" id="IPR001680">
    <property type="entry name" value="WD40_rpt"/>
</dbReference>
<dbReference type="PROSITE" id="PS50294">
    <property type="entry name" value="WD_REPEATS_REGION"/>
    <property type="match status" value="4"/>
</dbReference>
<proteinExistence type="predicted"/>